<dbReference type="AlphaFoldDB" id="A0AAX3QHD9"/>
<proteinExistence type="predicted"/>
<evidence type="ECO:0000313" key="2">
    <source>
        <dbReference type="Proteomes" id="UP001221092"/>
    </source>
</evidence>
<geneLocation type="plasmid" evidence="1 2">
    <name>p.BC006.2</name>
</geneLocation>
<protein>
    <recommendedName>
        <fullName evidence="3">Acetyltransferase</fullName>
    </recommendedName>
</protein>
<evidence type="ECO:0008006" key="3">
    <source>
        <dbReference type="Google" id="ProtNLM"/>
    </source>
</evidence>
<evidence type="ECO:0000313" key="1">
    <source>
        <dbReference type="EMBL" id="WES09695.1"/>
    </source>
</evidence>
<dbReference type="Proteomes" id="UP001221092">
    <property type="component" value="Plasmid p.BC006.2"/>
</dbReference>
<reference evidence="1" key="1">
    <citation type="submission" date="2023-03" db="EMBL/GenBank/DDBJ databases">
        <authorList>
            <person name="Liu Z."/>
        </authorList>
    </citation>
    <scope>NUCLEOTIDE SEQUENCE</scope>
    <source>
        <strain evidence="1">Bc006</strain>
        <plasmid evidence="1">p.BC006.2</plasmid>
    </source>
</reference>
<organism evidence="1 2">
    <name type="scientific">Bacillus paranthracis</name>
    <dbReference type="NCBI Taxonomy" id="2026186"/>
    <lineage>
        <taxon>Bacteria</taxon>
        <taxon>Bacillati</taxon>
        <taxon>Bacillota</taxon>
        <taxon>Bacilli</taxon>
        <taxon>Bacillales</taxon>
        <taxon>Bacillaceae</taxon>
        <taxon>Bacillus</taxon>
        <taxon>Bacillus cereus group</taxon>
    </lineage>
</organism>
<keyword evidence="1" id="KW-0614">Plasmid</keyword>
<gene>
    <name evidence="1" type="ORF">P3K65_28015</name>
</gene>
<sequence>MSRHYRLIGMNKLTKHRKGLKQRIRREKDIYLNENTEIVSVRKDLEEISVLDPTFVWHRNDELFGNCVEFGGDEFTFGTMISVKGWCG</sequence>
<dbReference type="RefSeq" id="WP_232195357.1">
    <property type="nucleotide sequence ID" value="NZ_CP119631.1"/>
</dbReference>
<name>A0AAX3QHD9_9BACI</name>
<dbReference type="EMBL" id="CP119631">
    <property type="protein sequence ID" value="WES09695.1"/>
    <property type="molecule type" value="Genomic_DNA"/>
</dbReference>
<accession>A0AAX3QHD9</accession>